<sequence>MVSKQFQFSCACGALLAAERRLAGRQGKCQGCGAVFEIPQPGVLSTAPRADAIAVQEVCGICQTAIAEDDPRTLCQACDLPYHAECWVENLGCAAYGCSQVNVLKVGPDIRIPSPASPLPGSRQPGFPQAGQSPLGASGYQGGALPSAVDRAAASPTLAWDYLWMGASAVGVFLSILSYGGPSAVTGLAALVAYAFQQDKSHWGPAATSLLLSAVGVVFGLRLSLLFWQAT</sequence>
<dbReference type="AlphaFoldDB" id="A0A518DMG2"/>
<keyword evidence="1" id="KW-0472">Membrane</keyword>
<feature type="transmembrane region" description="Helical" evidence="1">
    <location>
        <begin position="208"/>
        <end position="228"/>
    </location>
</feature>
<evidence type="ECO:0000313" key="2">
    <source>
        <dbReference type="EMBL" id="QDU93028.1"/>
    </source>
</evidence>
<organism evidence="2 3">
    <name type="scientific">Lignipirellula cremea</name>
    <dbReference type="NCBI Taxonomy" id="2528010"/>
    <lineage>
        <taxon>Bacteria</taxon>
        <taxon>Pseudomonadati</taxon>
        <taxon>Planctomycetota</taxon>
        <taxon>Planctomycetia</taxon>
        <taxon>Pirellulales</taxon>
        <taxon>Pirellulaceae</taxon>
        <taxon>Lignipirellula</taxon>
    </lineage>
</organism>
<keyword evidence="1" id="KW-1133">Transmembrane helix</keyword>
<keyword evidence="3" id="KW-1185">Reference proteome</keyword>
<dbReference type="Proteomes" id="UP000317648">
    <property type="component" value="Chromosome"/>
</dbReference>
<keyword evidence="1" id="KW-0812">Transmembrane</keyword>
<evidence type="ECO:0000256" key="1">
    <source>
        <dbReference type="SAM" id="Phobius"/>
    </source>
</evidence>
<evidence type="ECO:0000313" key="3">
    <source>
        <dbReference type="Proteomes" id="UP000317648"/>
    </source>
</evidence>
<feature type="transmembrane region" description="Helical" evidence="1">
    <location>
        <begin position="163"/>
        <end position="196"/>
    </location>
</feature>
<accession>A0A518DMG2</accession>
<name>A0A518DMG2_9BACT</name>
<proteinExistence type="predicted"/>
<dbReference type="EMBL" id="CP036433">
    <property type="protein sequence ID" value="QDU93028.1"/>
    <property type="molecule type" value="Genomic_DNA"/>
</dbReference>
<reference evidence="2 3" key="1">
    <citation type="submission" date="2019-02" db="EMBL/GenBank/DDBJ databases">
        <title>Deep-cultivation of Planctomycetes and their phenomic and genomic characterization uncovers novel biology.</title>
        <authorList>
            <person name="Wiegand S."/>
            <person name="Jogler M."/>
            <person name="Boedeker C."/>
            <person name="Pinto D."/>
            <person name="Vollmers J."/>
            <person name="Rivas-Marin E."/>
            <person name="Kohn T."/>
            <person name="Peeters S.H."/>
            <person name="Heuer A."/>
            <person name="Rast P."/>
            <person name="Oberbeckmann S."/>
            <person name="Bunk B."/>
            <person name="Jeske O."/>
            <person name="Meyerdierks A."/>
            <person name="Storesund J.E."/>
            <person name="Kallscheuer N."/>
            <person name="Luecker S."/>
            <person name="Lage O.M."/>
            <person name="Pohl T."/>
            <person name="Merkel B.J."/>
            <person name="Hornburger P."/>
            <person name="Mueller R.-W."/>
            <person name="Bruemmer F."/>
            <person name="Labrenz M."/>
            <person name="Spormann A.M."/>
            <person name="Op den Camp H."/>
            <person name="Overmann J."/>
            <person name="Amann R."/>
            <person name="Jetten M.S.M."/>
            <person name="Mascher T."/>
            <person name="Medema M.H."/>
            <person name="Devos D.P."/>
            <person name="Kaster A.-K."/>
            <person name="Ovreas L."/>
            <person name="Rohde M."/>
            <person name="Galperin M.Y."/>
            <person name="Jogler C."/>
        </authorList>
    </citation>
    <scope>NUCLEOTIDE SEQUENCE [LARGE SCALE GENOMIC DNA]</scope>
    <source>
        <strain evidence="2 3">Pla85_3_4</strain>
    </source>
</reference>
<gene>
    <name evidence="2" type="ORF">Pla8534_08030</name>
</gene>
<protein>
    <submittedName>
        <fullName evidence="2">Uncharacterized protein</fullName>
    </submittedName>
</protein>
<dbReference type="KEGG" id="lcre:Pla8534_08030"/>